<feature type="non-terminal residue" evidence="3">
    <location>
        <position position="1"/>
    </location>
</feature>
<evidence type="ECO:0000259" key="2">
    <source>
        <dbReference type="Pfam" id="PF14309"/>
    </source>
</evidence>
<dbReference type="Proteomes" id="UP000257109">
    <property type="component" value="Unassembled WGS sequence"/>
</dbReference>
<dbReference type="Pfam" id="PF14309">
    <property type="entry name" value="DUF4378"/>
    <property type="match status" value="1"/>
</dbReference>
<organism evidence="3 4">
    <name type="scientific">Mucuna pruriens</name>
    <name type="common">Velvet bean</name>
    <name type="synonym">Dolichos pruriens</name>
    <dbReference type="NCBI Taxonomy" id="157652"/>
    <lineage>
        <taxon>Eukaryota</taxon>
        <taxon>Viridiplantae</taxon>
        <taxon>Streptophyta</taxon>
        <taxon>Embryophyta</taxon>
        <taxon>Tracheophyta</taxon>
        <taxon>Spermatophyta</taxon>
        <taxon>Magnoliopsida</taxon>
        <taxon>eudicotyledons</taxon>
        <taxon>Gunneridae</taxon>
        <taxon>Pentapetalae</taxon>
        <taxon>rosids</taxon>
        <taxon>fabids</taxon>
        <taxon>Fabales</taxon>
        <taxon>Fabaceae</taxon>
        <taxon>Papilionoideae</taxon>
        <taxon>50 kb inversion clade</taxon>
        <taxon>NPAAA clade</taxon>
        <taxon>indigoferoid/millettioid clade</taxon>
        <taxon>Phaseoleae</taxon>
        <taxon>Mucuna</taxon>
    </lineage>
</organism>
<dbReference type="STRING" id="157652.A0A371G3D6"/>
<dbReference type="PANTHER" id="PTHR47071">
    <property type="entry name" value="PROTEIN TRM32"/>
    <property type="match status" value="1"/>
</dbReference>
<dbReference type="OrthoDB" id="758104at2759"/>
<dbReference type="AlphaFoldDB" id="A0A371G3D6"/>
<dbReference type="EMBL" id="QJKJ01006893">
    <property type="protein sequence ID" value="RDX85007.1"/>
    <property type="molecule type" value="Genomic_DNA"/>
</dbReference>
<dbReference type="InterPro" id="IPR025486">
    <property type="entry name" value="DUF4378"/>
</dbReference>
<feature type="region of interest" description="Disordered" evidence="1">
    <location>
        <begin position="133"/>
        <end position="166"/>
    </location>
</feature>
<sequence>MLSKLFNLPADKRKNIFNDQLEEQHGVMEAESLLVGQHSEKLHIAGKSSPKNRKKESRTEKRLNEARSDYAHHLEKDGKTTEAALNHKPMETNKHNRDISNKFEKHTDVFELLRVEKDLLLKFLRDIDMGGRKLHQASHNKARLTKSGSFPLASTSQKRNISSRSLKHKQNEIWAFPKGEKFLDGTRASNMSASSYEKPMPLVTDLGVVSAMKQKPNISSRSSQGSNHKGWNQLVLHQFKVIKQKIKHALVEFRKSGYQTSAEAIHHRASSPEYSIINNEEEISQSLEDGVVQEYKRTKSLSETKSSDYDSNKHDARLMRRTSSLNESLDRYTQLFEKSFSKDAKWQSSKSRSLKLTNEDKIHKSGHAPRFSRSNMSMPNLETLGFILQEALFDANDTGNTVETGNHVHRKSVSLPLKMDKPFDHFKEPEIVETVEGSGRNVNPSLLSNKIMEKIDEGVTCDQKEDMHEPAVGDGSFPQENEEISNMTTYLSKEVMTILENSFEENKTSHAEGTELNTRGSTLDELETDSSYKGSVYYSLPDSSNRSASVIAEDTYNTSNFKYVKNVLEFSGFLGNENTQMRYTVDQPLKPSLFKDLDAILRHEIEPSEEESINPYDHQLLFNLVNEVLLEIYGRSPTYFPRPFSFNPSLHPMPKGNYLLNQVWNSVNSYLTLRPELDQTLDDVVGRDLAKRSGWMILQEEEECVALELEEMIMDDLIHEFIFS</sequence>
<evidence type="ECO:0000313" key="3">
    <source>
        <dbReference type="EMBL" id="RDX85007.1"/>
    </source>
</evidence>
<dbReference type="PANTHER" id="PTHR47071:SF2">
    <property type="entry name" value="PROTEIN TRM32"/>
    <property type="match status" value="1"/>
</dbReference>
<keyword evidence="4" id="KW-1185">Reference proteome</keyword>
<proteinExistence type="predicted"/>
<gene>
    <name evidence="3" type="primary">TRM32</name>
    <name evidence="3" type="ORF">CR513_33862</name>
</gene>
<protein>
    <submittedName>
        <fullName evidence="3">Protein TRM32</fullName>
    </submittedName>
</protein>
<feature type="region of interest" description="Disordered" evidence="1">
    <location>
        <begin position="43"/>
        <end position="97"/>
    </location>
</feature>
<evidence type="ECO:0000313" key="4">
    <source>
        <dbReference type="Proteomes" id="UP000257109"/>
    </source>
</evidence>
<name>A0A371G3D6_MUCPR</name>
<feature type="compositionally biased region" description="Basic and acidic residues" evidence="1">
    <location>
        <begin position="88"/>
        <end position="97"/>
    </location>
</feature>
<dbReference type="InterPro" id="IPR044257">
    <property type="entry name" value="TRM32-like"/>
</dbReference>
<reference evidence="3" key="1">
    <citation type="submission" date="2018-05" db="EMBL/GenBank/DDBJ databases">
        <title>Draft genome of Mucuna pruriens seed.</title>
        <authorList>
            <person name="Nnadi N.E."/>
            <person name="Vos R."/>
            <person name="Hasami M.H."/>
            <person name="Devisetty U.K."/>
            <person name="Aguiy J.C."/>
        </authorList>
    </citation>
    <scope>NUCLEOTIDE SEQUENCE [LARGE SCALE GENOMIC DNA]</scope>
    <source>
        <strain evidence="3">JCA_2017</strain>
    </source>
</reference>
<comment type="caution">
    <text evidence="3">The sequence shown here is derived from an EMBL/GenBank/DDBJ whole genome shotgun (WGS) entry which is preliminary data.</text>
</comment>
<accession>A0A371G3D6</accession>
<feature type="compositionally biased region" description="Basic residues" evidence="1">
    <location>
        <begin position="133"/>
        <end position="144"/>
    </location>
</feature>
<feature type="compositionally biased region" description="Basic and acidic residues" evidence="1">
    <location>
        <begin position="57"/>
        <end position="80"/>
    </location>
</feature>
<feature type="compositionally biased region" description="Polar residues" evidence="1">
    <location>
        <begin position="146"/>
        <end position="164"/>
    </location>
</feature>
<feature type="domain" description="DUF4378" evidence="2">
    <location>
        <begin position="561"/>
        <end position="720"/>
    </location>
</feature>
<evidence type="ECO:0000256" key="1">
    <source>
        <dbReference type="SAM" id="MobiDB-lite"/>
    </source>
</evidence>